<evidence type="ECO:0000256" key="1">
    <source>
        <dbReference type="ARBA" id="ARBA00004141"/>
    </source>
</evidence>
<protein>
    <submittedName>
        <fullName evidence="6">Biotin transport system permease protein</fullName>
    </submittedName>
</protein>
<feature type="transmembrane region" description="Helical" evidence="5">
    <location>
        <begin position="70"/>
        <end position="88"/>
    </location>
</feature>
<evidence type="ECO:0000313" key="6">
    <source>
        <dbReference type="EMBL" id="SDY01735.1"/>
    </source>
</evidence>
<evidence type="ECO:0000313" key="7">
    <source>
        <dbReference type="Proteomes" id="UP000199079"/>
    </source>
</evidence>
<evidence type="ECO:0000256" key="2">
    <source>
        <dbReference type="ARBA" id="ARBA00022692"/>
    </source>
</evidence>
<organism evidence="6 7">
    <name type="scientific">Halopenitus persicus</name>
    <dbReference type="NCBI Taxonomy" id="1048396"/>
    <lineage>
        <taxon>Archaea</taxon>
        <taxon>Methanobacteriati</taxon>
        <taxon>Methanobacteriota</taxon>
        <taxon>Stenosarchaea group</taxon>
        <taxon>Halobacteria</taxon>
        <taxon>Halobacteriales</taxon>
        <taxon>Haloferacaceae</taxon>
        <taxon>Halopenitus</taxon>
    </lineage>
</organism>
<dbReference type="InterPro" id="IPR003339">
    <property type="entry name" value="ABC/ECF_trnsptr_transmembrane"/>
</dbReference>
<evidence type="ECO:0000256" key="5">
    <source>
        <dbReference type="SAM" id="Phobius"/>
    </source>
</evidence>
<keyword evidence="4 5" id="KW-0472">Membrane</keyword>
<feature type="transmembrane region" description="Helical" evidence="5">
    <location>
        <begin position="41"/>
        <end position="58"/>
    </location>
</feature>
<accession>A0A1H3GFD5</accession>
<keyword evidence="7" id="KW-1185">Reference proteome</keyword>
<dbReference type="OrthoDB" id="204634at2157"/>
<name>A0A1H3GFD5_9EURY</name>
<feature type="transmembrane region" description="Helical" evidence="5">
    <location>
        <begin position="94"/>
        <end position="114"/>
    </location>
</feature>
<dbReference type="RefSeq" id="WP_092731216.1">
    <property type="nucleotide sequence ID" value="NZ_FNPC01000002.1"/>
</dbReference>
<reference evidence="7" key="1">
    <citation type="submission" date="2016-10" db="EMBL/GenBank/DDBJ databases">
        <authorList>
            <person name="Varghese N."/>
            <person name="Submissions S."/>
        </authorList>
    </citation>
    <scope>NUCLEOTIDE SEQUENCE [LARGE SCALE GENOMIC DNA]</scope>
    <source>
        <strain evidence="7">DC30,IBRC 10041,KCTC 4046</strain>
    </source>
</reference>
<dbReference type="GO" id="GO:0005886">
    <property type="term" value="C:plasma membrane"/>
    <property type="evidence" value="ECO:0007669"/>
    <property type="project" value="UniProtKB-ARBA"/>
</dbReference>
<dbReference type="EMBL" id="FNPC01000002">
    <property type="protein sequence ID" value="SDY01735.1"/>
    <property type="molecule type" value="Genomic_DNA"/>
</dbReference>
<dbReference type="CDD" id="cd16914">
    <property type="entry name" value="EcfT"/>
    <property type="match status" value="1"/>
</dbReference>
<keyword evidence="3 5" id="KW-1133">Transmembrane helix</keyword>
<dbReference type="AlphaFoldDB" id="A0A1H3GFD5"/>
<proteinExistence type="predicted"/>
<gene>
    <name evidence="6" type="ORF">SAMN05216564_102441</name>
</gene>
<dbReference type="Pfam" id="PF02361">
    <property type="entry name" value="CbiQ"/>
    <property type="match status" value="1"/>
</dbReference>
<sequence>MTVAYVPDDSRFHRLDPRSKLFLQVAFAAAAYAYTTPRGLAVLSVLAVSCVWAAGGTVREAAWGYRWSAPFLLAAPVVAGVTVGPPWIRAADALTTGLASYRVWIVLLVAASFVRSTPVRESRAALQWLVPGRPGRALGIGVALVFRFLPLLRHDLASTRAAIHARCGAERSVHHRMRIVAVAGIARAIGRADRLATALTARCFAWNPTLPPLRFSRTDVPAVLLATGLTVAAIIAVA</sequence>
<evidence type="ECO:0000256" key="3">
    <source>
        <dbReference type="ARBA" id="ARBA00022989"/>
    </source>
</evidence>
<keyword evidence="2 5" id="KW-0812">Transmembrane</keyword>
<evidence type="ECO:0000256" key="4">
    <source>
        <dbReference type="ARBA" id="ARBA00023136"/>
    </source>
</evidence>
<comment type="subcellular location">
    <subcellularLocation>
        <location evidence="1">Membrane</location>
        <topology evidence="1">Multi-pass membrane protein</topology>
    </subcellularLocation>
</comment>
<feature type="transmembrane region" description="Helical" evidence="5">
    <location>
        <begin position="220"/>
        <end position="237"/>
    </location>
</feature>
<dbReference type="Proteomes" id="UP000199079">
    <property type="component" value="Unassembled WGS sequence"/>
</dbReference>